<dbReference type="AlphaFoldDB" id="A0A8T0UZF0"/>
<organism evidence="2 3">
    <name type="scientific">Panicum virgatum</name>
    <name type="common">Blackwell switchgrass</name>
    <dbReference type="NCBI Taxonomy" id="38727"/>
    <lineage>
        <taxon>Eukaryota</taxon>
        <taxon>Viridiplantae</taxon>
        <taxon>Streptophyta</taxon>
        <taxon>Embryophyta</taxon>
        <taxon>Tracheophyta</taxon>
        <taxon>Spermatophyta</taxon>
        <taxon>Magnoliopsida</taxon>
        <taxon>Liliopsida</taxon>
        <taxon>Poales</taxon>
        <taxon>Poaceae</taxon>
        <taxon>PACMAD clade</taxon>
        <taxon>Panicoideae</taxon>
        <taxon>Panicodae</taxon>
        <taxon>Paniceae</taxon>
        <taxon>Panicinae</taxon>
        <taxon>Panicum</taxon>
        <taxon>Panicum sect. Hiantes</taxon>
    </lineage>
</organism>
<keyword evidence="3" id="KW-1185">Reference proteome</keyword>
<feature type="compositionally biased region" description="Basic and acidic residues" evidence="1">
    <location>
        <begin position="497"/>
        <end position="531"/>
    </location>
</feature>
<evidence type="ECO:0000313" key="3">
    <source>
        <dbReference type="Proteomes" id="UP000823388"/>
    </source>
</evidence>
<feature type="compositionally biased region" description="Low complexity" evidence="1">
    <location>
        <begin position="460"/>
        <end position="469"/>
    </location>
</feature>
<proteinExistence type="predicted"/>
<evidence type="ECO:0000313" key="2">
    <source>
        <dbReference type="EMBL" id="KAG2626464.1"/>
    </source>
</evidence>
<dbReference type="EMBL" id="CM029041">
    <property type="protein sequence ID" value="KAG2626464.1"/>
    <property type="molecule type" value="Genomic_DNA"/>
</dbReference>
<feature type="compositionally biased region" description="Basic residues" evidence="1">
    <location>
        <begin position="450"/>
        <end position="459"/>
    </location>
</feature>
<reference evidence="2" key="1">
    <citation type="submission" date="2020-05" db="EMBL/GenBank/DDBJ databases">
        <title>WGS assembly of Panicum virgatum.</title>
        <authorList>
            <person name="Lovell J.T."/>
            <person name="Jenkins J."/>
            <person name="Shu S."/>
            <person name="Juenger T.E."/>
            <person name="Schmutz J."/>
        </authorList>
    </citation>
    <scope>NUCLEOTIDE SEQUENCE</scope>
    <source>
        <strain evidence="2">AP13</strain>
    </source>
</reference>
<feature type="compositionally biased region" description="Basic and acidic residues" evidence="1">
    <location>
        <begin position="476"/>
        <end position="486"/>
    </location>
</feature>
<name>A0A8T0UZF0_PANVG</name>
<feature type="region of interest" description="Disordered" evidence="1">
    <location>
        <begin position="335"/>
        <end position="540"/>
    </location>
</feature>
<evidence type="ECO:0000256" key="1">
    <source>
        <dbReference type="SAM" id="MobiDB-lite"/>
    </source>
</evidence>
<comment type="caution">
    <text evidence="2">The sequence shown here is derived from an EMBL/GenBank/DDBJ whole genome shotgun (WGS) entry which is preliminary data.</text>
</comment>
<gene>
    <name evidence="2" type="ORF">PVAP13_3KG353827</name>
</gene>
<feature type="compositionally biased region" description="Gly residues" evidence="1">
    <location>
        <begin position="159"/>
        <end position="177"/>
    </location>
</feature>
<feature type="region of interest" description="Disordered" evidence="1">
    <location>
        <begin position="138"/>
        <end position="178"/>
    </location>
</feature>
<protein>
    <submittedName>
        <fullName evidence="2">Uncharacterized protein</fullName>
    </submittedName>
</protein>
<sequence length="540" mass="58185">MRHARRPCHCLLARRIARTAPGGWTQGPRGRATPGPSRRRGQHLSCREGGPQAPREQSECWSWSHPTQRFFPALRVHDRAPAPALLRATSRRRPPVFWDVARRRGHGGAAGTWGQRPARRLHSVEMRLLTPRRRRTGPVCLARGRGPGPRRPCARARRAGGGGGGGGGGGHGPGQARGGRAVARLARPTARVATGHSTSACLRRALPAPREGEGAVSPRTVLLSCICESRDQALGVWDATAGRLVNWLPGRRHERARMHAKATSERCSFLSSQKKSAVHSGAAELARCRSHEIINLEKTSDARGWSSRCVSFRDGHLWAPRAAPQAALGEALPNGCREAAPSEEPPKTRSLEPIDGGGATKTWLRTAPRRSPTHRTALSSWRGREVQAKARPPGGGAGEGQRGWRGRSSGGGGAGQWEEEGQAAAEEEKAQGRCGGGGGAGGAREVSARARGRRRRGRRPPVAAAAAQVRGRRRSREAAAAEEEARANAGGSGAGGVREEARGRRRDKVGEWIRRGGEKGKKKERRGEEKRKEKKRRRKG</sequence>
<dbReference type="Proteomes" id="UP000823388">
    <property type="component" value="Chromosome 3K"/>
</dbReference>
<accession>A0A8T0UZF0</accession>
<feature type="region of interest" description="Disordered" evidence="1">
    <location>
        <begin position="19"/>
        <end position="59"/>
    </location>
</feature>
<feature type="compositionally biased region" description="Gly residues" evidence="1">
    <location>
        <begin position="393"/>
        <end position="415"/>
    </location>
</feature>
<feature type="compositionally biased region" description="Gly residues" evidence="1">
    <location>
        <begin position="433"/>
        <end position="442"/>
    </location>
</feature>